<dbReference type="Proteomes" id="UP000283095">
    <property type="component" value="Chromosome"/>
</dbReference>
<feature type="chain" id="PRO_5018524180" evidence="1">
    <location>
        <begin position="19"/>
        <end position="42"/>
    </location>
</feature>
<name>A0A3Q9RJX3_9BACI</name>
<evidence type="ECO:0000313" key="2">
    <source>
        <dbReference type="EMBL" id="AZV43381.1"/>
    </source>
</evidence>
<evidence type="ECO:0000256" key="1">
    <source>
        <dbReference type="SAM" id="SignalP"/>
    </source>
</evidence>
<dbReference type="AlphaFoldDB" id="A0A3Q9RJX3"/>
<dbReference type="KEGG" id="pasa:BAOM_2772"/>
<feature type="signal peptide" evidence="1">
    <location>
        <begin position="1"/>
        <end position="18"/>
    </location>
</feature>
<organism evidence="2 3">
    <name type="scientific">Peribacillus asahii</name>
    <dbReference type="NCBI Taxonomy" id="228899"/>
    <lineage>
        <taxon>Bacteria</taxon>
        <taxon>Bacillati</taxon>
        <taxon>Bacillota</taxon>
        <taxon>Bacilli</taxon>
        <taxon>Bacillales</taxon>
        <taxon>Bacillaceae</taxon>
        <taxon>Peribacillus</taxon>
    </lineage>
</organism>
<dbReference type="EMBL" id="CP026095">
    <property type="protein sequence ID" value="AZV43381.1"/>
    <property type="molecule type" value="Genomic_DNA"/>
</dbReference>
<gene>
    <name evidence="2" type="ORF">BAOM_2772</name>
</gene>
<reference evidence="2 3" key="1">
    <citation type="submission" date="2018-01" db="EMBL/GenBank/DDBJ databases">
        <title>Bacillus asahii Genome sequencing and assembly.</title>
        <authorList>
            <person name="Jiang H."/>
            <person name="Feng Y."/>
            <person name="Zhao F."/>
            <person name="Lin X."/>
        </authorList>
    </citation>
    <scope>NUCLEOTIDE SEQUENCE [LARGE SCALE GENOMIC DNA]</scope>
    <source>
        <strain evidence="2 3">OM18</strain>
    </source>
</reference>
<proteinExistence type="predicted"/>
<keyword evidence="1" id="KW-0732">Signal</keyword>
<evidence type="ECO:0000313" key="3">
    <source>
        <dbReference type="Proteomes" id="UP000283095"/>
    </source>
</evidence>
<accession>A0A3Q9RJX3</accession>
<sequence>MKKPFIVIILFCMLTAFAGTEGSVQAKGPCINPSIINLKYPM</sequence>
<protein>
    <submittedName>
        <fullName evidence="2">Uncharacterized protein</fullName>
    </submittedName>
</protein>
<dbReference type="RefSeq" id="WP_257467260.1">
    <property type="nucleotide sequence ID" value="NZ_CP026095.1"/>
</dbReference>